<protein>
    <recommendedName>
        <fullName evidence="1">Acyclic terpene utilisation N-terminal domain-containing protein</fullName>
    </recommendedName>
</protein>
<organism evidence="2 3">
    <name type="scientific">Zopfia rhizophila CBS 207.26</name>
    <dbReference type="NCBI Taxonomy" id="1314779"/>
    <lineage>
        <taxon>Eukaryota</taxon>
        <taxon>Fungi</taxon>
        <taxon>Dikarya</taxon>
        <taxon>Ascomycota</taxon>
        <taxon>Pezizomycotina</taxon>
        <taxon>Dothideomycetes</taxon>
        <taxon>Dothideomycetes incertae sedis</taxon>
        <taxon>Zopfiaceae</taxon>
        <taxon>Zopfia</taxon>
    </lineage>
</organism>
<dbReference type="PANTHER" id="PTHR47585:SF2">
    <property type="entry name" value="DUF1446 DOMAIN PROTEIN (AFU_ORTHOLOGUE AFUA_6G11420)"/>
    <property type="match status" value="1"/>
</dbReference>
<dbReference type="Proteomes" id="UP000800200">
    <property type="component" value="Unassembled WGS sequence"/>
</dbReference>
<proteinExistence type="predicted"/>
<gene>
    <name evidence="2" type="ORF">K469DRAFT_737126</name>
</gene>
<sequence length="203" mass="22031">MSPSKVTERPARIAGCPGGFTDRSTAITRMAGDPDVDFVTMTVHGSGKAQLPLQGRMKTAMYAQAFLQCFKPSIPNLVKNKAKLAVNAGASGTELLVEVVVDLLEKNDASHLKVVWIEGDHVATQVNKLIKKGEKFESLIHGKRLKEWRMEPICTQAYLCGLCIVEAFGQGADIVLALLPNRFDELASSHIAGHLIECPSYAL</sequence>
<dbReference type="InterPro" id="IPR010839">
    <property type="entry name" value="AtuA_N"/>
</dbReference>
<dbReference type="PANTHER" id="PTHR47585">
    <property type="match status" value="1"/>
</dbReference>
<evidence type="ECO:0000259" key="1">
    <source>
        <dbReference type="Pfam" id="PF07287"/>
    </source>
</evidence>
<dbReference type="OrthoDB" id="10265871at2759"/>
<dbReference type="EMBL" id="ML994621">
    <property type="protein sequence ID" value="KAF2189201.1"/>
    <property type="molecule type" value="Genomic_DNA"/>
</dbReference>
<evidence type="ECO:0000313" key="2">
    <source>
        <dbReference type="EMBL" id="KAF2189201.1"/>
    </source>
</evidence>
<dbReference type="Pfam" id="PF07287">
    <property type="entry name" value="AtuA"/>
    <property type="match status" value="1"/>
</dbReference>
<dbReference type="AlphaFoldDB" id="A0A6A6EBH7"/>
<keyword evidence="3" id="KW-1185">Reference proteome</keyword>
<name>A0A6A6EBH7_9PEZI</name>
<feature type="domain" description="Acyclic terpene utilisation N-terminal" evidence="1">
    <location>
        <begin position="12"/>
        <end position="176"/>
    </location>
</feature>
<evidence type="ECO:0000313" key="3">
    <source>
        <dbReference type="Proteomes" id="UP000800200"/>
    </source>
</evidence>
<reference evidence="2" key="1">
    <citation type="journal article" date="2020" name="Stud. Mycol.">
        <title>101 Dothideomycetes genomes: a test case for predicting lifestyles and emergence of pathogens.</title>
        <authorList>
            <person name="Haridas S."/>
            <person name="Albert R."/>
            <person name="Binder M."/>
            <person name="Bloem J."/>
            <person name="Labutti K."/>
            <person name="Salamov A."/>
            <person name="Andreopoulos B."/>
            <person name="Baker S."/>
            <person name="Barry K."/>
            <person name="Bills G."/>
            <person name="Bluhm B."/>
            <person name="Cannon C."/>
            <person name="Castanera R."/>
            <person name="Culley D."/>
            <person name="Daum C."/>
            <person name="Ezra D."/>
            <person name="Gonzalez J."/>
            <person name="Henrissat B."/>
            <person name="Kuo A."/>
            <person name="Liang C."/>
            <person name="Lipzen A."/>
            <person name="Lutzoni F."/>
            <person name="Magnuson J."/>
            <person name="Mondo S."/>
            <person name="Nolan M."/>
            <person name="Ohm R."/>
            <person name="Pangilinan J."/>
            <person name="Park H.-J."/>
            <person name="Ramirez L."/>
            <person name="Alfaro M."/>
            <person name="Sun H."/>
            <person name="Tritt A."/>
            <person name="Yoshinaga Y."/>
            <person name="Zwiers L.-H."/>
            <person name="Turgeon B."/>
            <person name="Goodwin S."/>
            <person name="Spatafora J."/>
            <person name="Crous P."/>
            <person name="Grigoriev I."/>
        </authorList>
    </citation>
    <scope>NUCLEOTIDE SEQUENCE</scope>
    <source>
        <strain evidence="2">CBS 207.26</strain>
    </source>
</reference>
<accession>A0A6A6EBH7</accession>